<evidence type="ECO:0000313" key="3">
    <source>
        <dbReference type="Proteomes" id="UP000838748"/>
    </source>
</evidence>
<keyword evidence="3" id="KW-1185">Reference proteome</keyword>
<keyword evidence="1" id="KW-0472">Membrane</keyword>
<proteinExistence type="predicted"/>
<comment type="caution">
    <text evidence="2">The sequence shown here is derived from an EMBL/GenBank/DDBJ whole genome shotgun (WGS) entry which is preliminary data.</text>
</comment>
<dbReference type="EMBL" id="CAKLDM010000002">
    <property type="protein sequence ID" value="CAH0539797.1"/>
    <property type="molecule type" value="Genomic_DNA"/>
</dbReference>
<keyword evidence="1" id="KW-1133">Transmembrane helix</keyword>
<reference evidence="2" key="1">
    <citation type="submission" date="2021-11" db="EMBL/GenBank/DDBJ databases">
        <authorList>
            <person name="Rodrigo-Torres L."/>
            <person name="Arahal R. D."/>
            <person name="Lucena T."/>
        </authorList>
    </citation>
    <scope>NUCLEOTIDE SEQUENCE</scope>
    <source>
        <strain evidence="2">CECT 7928</strain>
    </source>
</reference>
<evidence type="ECO:0000313" key="2">
    <source>
        <dbReference type="EMBL" id="CAH0539797.1"/>
    </source>
</evidence>
<protein>
    <submittedName>
        <fullName evidence="2">Uncharacterized protein</fullName>
    </submittedName>
</protein>
<dbReference type="Proteomes" id="UP000838748">
    <property type="component" value="Unassembled WGS sequence"/>
</dbReference>
<name>A0ABM9A5C7_9VIBR</name>
<keyword evidence="1" id="KW-0812">Transmembrane</keyword>
<evidence type="ECO:0000256" key="1">
    <source>
        <dbReference type="SAM" id="Phobius"/>
    </source>
</evidence>
<feature type="transmembrane region" description="Helical" evidence="1">
    <location>
        <begin position="16"/>
        <end position="36"/>
    </location>
</feature>
<organism evidence="2 3">
    <name type="scientific">Vibrio marisflavi CECT 7928</name>
    <dbReference type="NCBI Taxonomy" id="634439"/>
    <lineage>
        <taxon>Bacteria</taxon>
        <taxon>Pseudomonadati</taxon>
        <taxon>Pseudomonadota</taxon>
        <taxon>Gammaproteobacteria</taxon>
        <taxon>Vibrionales</taxon>
        <taxon>Vibrionaceae</taxon>
        <taxon>Vibrio</taxon>
    </lineage>
</organism>
<gene>
    <name evidence="2" type="ORF">VMF7928_02454</name>
</gene>
<sequence>MTDAQFTQLIEHLENFQLMVFIGLCFVIWGIGMIWGGQR</sequence>
<accession>A0ABM9A5C7</accession>